<organism evidence="1 2">
    <name type="scientific">Lasius niger</name>
    <name type="common">Black garden ant</name>
    <dbReference type="NCBI Taxonomy" id="67767"/>
    <lineage>
        <taxon>Eukaryota</taxon>
        <taxon>Metazoa</taxon>
        <taxon>Ecdysozoa</taxon>
        <taxon>Arthropoda</taxon>
        <taxon>Hexapoda</taxon>
        <taxon>Insecta</taxon>
        <taxon>Pterygota</taxon>
        <taxon>Neoptera</taxon>
        <taxon>Endopterygota</taxon>
        <taxon>Hymenoptera</taxon>
        <taxon>Apocrita</taxon>
        <taxon>Aculeata</taxon>
        <taxon>Formicoidea</taxon>
        <taxon>Formicidae</taxon>
        <taxon>Formicinae</taxon>
        <taxon>Lasius</taxon>
        <taxon>Lasius</taxon>
    </lineage>
</organism>
<accession>A0A0J7KFM4</accession>
<dbReference type="OrthoDB" id="19988at2759"/>
<dbReference type="EMBL" id="LBMM01008247">
    <property type="protein sequence ID" value="KMQ89026.1"/>
    <property type="molecule type" value="Genomic_DNA"/>
</dbReference>
<keyword evidence="2" id="KW-1185">Reference proteome</keyword>
<dbReference type="STRING" id="67767.A0A0J7KFM4"/>
<dbReference type="GO" id="GO:0000149">
    <property type="term" value="F:SNARE binding"/>
    <property type="evidence" value="ECO:0007669"/>
    <property type="project" value="TreeGrafter"/>
</dbReference>
<dbReference type="GO" id="GO:0006890">
    <property type="term" value="P:retrograde vesicle-mediated transport, Golgi to endoplasmic reticulum"/>
    <property type="evidence" value="ECO:0007669"/>
    <property type="project" value="TreeGrafter"/>
</dbReference>
<dbReference type="AlphaFoldDB" id="A0A0J7KFM4"/>
<dbReference type="PaxDb" id="67767-A0A0J7KFM4"/>
<name>A0A0J7KFM4_LASNI</name>
<evidence type="ECO:0000313" key="2">
    <source>
        <dbReference type="Proteomes" id="UP000036403"/>
    </source>
</evidence>
<protein>
    <submittedName>
        <fullName evidence="1">Neuroblastoma-amplified sequence</fullName>
    </submittedName>
</protein>
<dbReference type="Proteomes" id="UP000036403">
    <property type="component" value="Unassembled WGS sequence"/>
</dbReference>
<dbReference type="PANTHER" id="PTHR15922">
    <property type="entry name" value="NEUROBLASTOMA-AMPLIFIED SEQUENCE"/>
    <property type="match status" value="1"/>
</dbReference>
<dbReference type="GO" id="GO:0070939">
    <property type="term" value="C:Dsl1/NZR complex"/>
    <property type="evidence" value="ECO:0007669"/>
    <property type="project" value="TreeGrafter"/>
</dbReference>
<comment type="caution">
    <text evidence="1">The sequence shown here is derived from an EMBL/GenBank/DDBJ whole genome shotgun (WGS) entry which is preliminary data.</text>
</comment>
<evidence type="ECO:0000313" key="1">
    <source>
        <dbReference type="EMBL" id="KMQ89026.1"/>
    </source>
</evidence>
<dbReference type="PANTHER" id="PTHR15922:SF2">
    <property type="entry name" value="NBAS SUBUNIT OF NRZ TETHERING COMPLEX"/>
    <property type="match status" value="1"/>
</dbReference>
<sequence>MLKVSYEKAIDLILEATKEYFNGSRTLTDPNMELAKTCLRLIEDDNIKIKEEYDLIKSLQILNEFNVDILPLQVRLTVDKLTLIQHCLNNQRDAYKNRQRLLTLATYLRIEGNNNKLREGKVLELIAKKAFEDLKVKQKCLWFAINNGPSDILDNALEHMHLIEIQMLHKNLELWMPSPEFKSSKDEESDDSEDDFTDAMTTVKEIYFTTSRNERICSKNIGNFNRNCKKFR</sequence>
<reference evidence="1 2" key="1">
    <citation type="submission" date="2015-04" db="EMBL/GenBank/DDBJ databases">
        <title>Lasius niger genome sequencing.</title>
        <authorList>
            <person name="Konorov E.A."/>
            <person name="Nikitin M.A."/>
            <person name="Kirill M.V."/>
            <person name="Chang P."/>
        </authorList>
    </citation>
    <scope>NUCLEOTIDE SEQUENCE [LARGE SCALE GENOMIC DNA]</scope>
    <source>
        <tissue evidence="1">Whole</tissue>
    </source>
</reference>
<gene>
    <name evidence="1" type="ORF">RF55_11386</name>
</gene>
<proteinExistence type="predicted"/>